<dbReference type="EMBL" id="MU001505">
    <property type="protein sequence ID" value="KAF2441704.1"/>
    <property type="molecule type" value="Genomic_DNA"/>
</dbReference>
<organism evidence="1 2">
    <name type="scientific">Karstenula rhodostoma CBS 690.94</name>
    <dbReference type="NCBI Taxonomy" id="1392251"/>
    <lineage>
        <taxon>Eukaryota</taxon>
        <taxon>Fungi</taxon>
        <taxon>Dikarya</taxon>
        <taxon>Ascomycota</taxon>
        <taxon>Pezizomycotina</taxon>
        <taxon>Dothideomycetes</taxon>
        <taxon>Pleosporomycetidae</taxon>
        <taxon>Pleosporales</taxon>
        <taxon>Massarineae</taxon>
        <taxon>Didymosphaeriaceae</taxon>
        <taxon>Karstenula</taxon>
    </lineage>
</organism>
<accession>A0A9P4PER5</accession>
<evidence type="ECO:0008006" key="3">
    <source>
        <dbReference type="Google" id="ProtNLM"/>
    </source>
</evidence>
<proteinExistence type="predicted"/>
<name>A0A9P4PER5_9PLEO</name>
<dbReference type="Proteomes" id="UP000799764">
    <property type="component" value="Unassembled WGS sequence"/>
</dbReference>
<evidence type="ECO:0000313" key="2">
    <source>
        <dbReference type="Proteomes" id="UP000799764"/>
    </source>
</evidence>
<protein>
    <recommendedName>
        <fullName evidence="3">BTB domain-containing protein</fullName>
    </recommendedName>
</protein>
<dbReference type="AlphaFoldDB" id="A0A9P4PER5"/>
<dbReference type="OrthoDB" id="3789421at2759"/>
<comment type="caution">
    <text evidence="1">The sequence shown here is derived from an EMBL/GenBank/DDBJ whole genome shotgun (WGS) entry which is preliminary data.</text>
</comment>
<reference evidence="1" key="1">
    <citation type="journal article" date="2020" name="Stud. Mycol.">
        <title>101 Dothideomycetes genomes: a test case for predicting lifestyles and emergence of pathogens.</title>
        <authorList>
            <person name="Haridas S."/>
            <person name="Albert R."/>
            <person name="Binder M."/>
            <person name="Bloem J."/>
            <person name="Labutti K."/>
            <person name="Salamov A."/>
            <person name="Andreopoulos B."/>
            <person name="Baker S."/>
            <person name="Barry K."/>
            <person name="Bills G."/>
            <person name="Bluhm B."/>
            <person name="Cannon C."/>
            <person name="Castanera R."/>
            <person name="Culley D."/>
            <person name="Daum C."/>
            <person name="Ezra D."/>
            <person name="Gonzalez J."/>
            <person name="Henrissat B."/>
            <person name="Kuo A."/>
            <person name="Liang C."/>
            <person name="Lipzen A."/>
            <person name="Lutzoni F."/>
            <person name="Magnuson J."/>
            <person name="Mondo S."/>
            <person name="Nolan M."/>
            <person name="Ohm R."/>
            <person name="Pangilinan J."/>
            <person name="Park H.-J."/>
            <person name="Ramirez L."/>
            <person name="Alfaro M."/>
            <person name="Sun H."/>
            <person name="Tritt A."/>
            <person name="Yoshinaga Y."/>
            <person name="Zwiers L.-H."/>
            <person name="Turgeon B."/>
            <person name="Goodwin S."/>
            <person name="Spatafora J."/>
            <person name="Crous P."/>
            <person name="Grigoriev I."/>
        </authorList>
    </citation>
    <scope>NUCLEOTIDE SEQUENCE</scope>
    <source>
        <strain evidence="1">CBS 690.94</strain>
    </source>
</reference>
<keyword evidence="2" id="KW-1185">Reference proteome</keyword>
<gene>
    <name evidence="1" type="ORF">P171DRAFT_488149</name>
</gene>
<evidence type="ECO:0000313" key="1">
    <source>
        <dbReference type="EMBL" id="KAF2441704.1"/>
    </source>
</evidence>
<sequence>MTHPGVTPTFDLALYVQLLVKRICKTSFSHFYFERVNAIGRQNPLTLLPEDCIKIALSSVLAFSSTPTTSVEPFAPGSVTRTYQFVARTPRRRFIRPMMAPDKVELAEAGRKTKFSVYSMDHLDMVQFRTNADKIFTVPAALLDKHGLDWRTTYVIHDGRDGRDCEECPHWLLIDHDCIVRGFLHWLYTGEMPTSSLIRESSFPKMWATGKEIDPAGTRMALELLHVGSCLIMSDLENDAMTFIFGQYKASGMFLNVARLGKMNFLQRHRLHHFALDLYLKRCHEKMKTSKYPDDFLPELLNRMRERAAAGKSVLDPLRLSDYHTDTPLHDETCSCKDPSAGDEFIID</sequence>